<dbReference type="PANTHER" id="PTHR24421">
    <property type="entry name" value="NITRATE/NITRITE SENSOR PROTEIN NARX-RELATED"/>
    <property type="match status" value="1"/>
</dbReference>
<feature type="domain" description="Histidine kinase/HSP90-like ATPase" evidence="6">
    <location>
        <begin position="320"/>
        <end position="404"/>
    </location>
</feature>
<keyword evidence="5" id="KW-0472">Membrane</keyword>
<keyword evidence="5" id="KW-0812">Transmembrane</keyword>
<dbReference type="Pfam" id="PF02518">
    <property type="entry name" value="HATPase_c"/>
    <property type="match status" value="1"/>
</dbReference>
<dbReference type="InterPro" id="IPR003594">
    <property type="entry name" value="HATPase_dom"/>
</dbReference>
<evidence type="ECO:0000313" key="8">
    <source>
        <dbReference type="EMBL" id="SHG02015.1"/>
    </source>
</evidence>
<dbReference type="AlphaFoldDB" id="A0A1M5GE23"/>
<keyword evidence="5" id="KW-1133">Transmembrane helix</keyword>
<evidence type="ECO:0000256" key="4">
    <source>
        <dbReference type="SAM" id="MobiDB-lite"/>
    </source>
</evidence>
<keyword evidence="2" id="KW-0418">Kinase</keyword>
<dbReference type="OrthoDB" id="3534856at2"/>
<organism evidence="8 9">
    <name type="scientific">Jatrophihabitans endophyticus</name>
    <dbReference type="NCBI Taxonomy" id="1206085"/>
    <lineage>
        <taxon>Bacteria</taxon>
        <taxon>Bacillati</taxon>
        <taxon>Actinomycetota</taxon>
        <taxon>Actinomycetes</taxon>
        <taxon>Jatrophihabitantales</taxon>
        <taxon>Jatrophihabitantaceae</taxon>
        <taxon>Jatrophihabitans</taxon>
    </lineage>
</organism>
<sequence>MRGHEHARNHGPVTTAAAPPARRLTRRPGGGRVLGVAAAIADHVGIPTWAIRLAFVALAPAGGLGVALYGVYYIVLPVAGRPDRPRVARWLEHVLAVVIGLVCVGIAGESLPQAGVVVPVMLACIGGALIWRQASETDRTRMISLSRHSLVAGSGDRVGRARLAAGAGLVVAGGVLVLARADVTAVRDGTIAVLVTVVGVALITGPWWVRLVGQLSTEREERIRTQERADIAARLHDSVLQTLALIQRNAESPREVLRLARGQERDLRGMLYDSPSTHGQFGERLRAVAAEVEDAYAVSVEVVVVGDVRLDDRLRAAADATREALVNAAKHSGVESMSLYAEIEDREAAVFVKDRGSGFEMADVAEDRQGVRGSIIGRVERHGGTVRLRSVQGTGTEVVIRMPVGNEEDS</sequence>
<evidence type="ECO:0000313" key="9">
    <source>
        <dbReference type="Proteomes" id="UP000186132"/>
    </source>
</evidence>
<feature type="transmembrane region" description="Helical" evidence="5">
    <location>
        <begin position="191"/>
        <end position="209"/>
    </location>
</feature>
<keyword evidence="1" id="KW-0808">Transferase</keyword>
<dbReference type="GO" id="GO:0016301">
    <property type="term" value="F:kinase activity"/>
    <property type="evidence" value="ECO:0007669"/>
    <property type="project" value="UniProtKB-KW"/>
</dbReference>
<accession>A0A1M5GE23</accession>
<proteinExistence type="predicted"/>
<dbReference type="InterPro" id="IPR036890">
    <property type="entry name" value="HATPase_C_sf"/>
</dbReference>
<feature type="transmembrane region" description="Helical" evidence="5">
    <location>
        <begin position="33"/>
        <end position="51"/>
    </location>
</feature>
<dbReference type="InterPro" id="IPR050482">
    <property type="entry name" value="Sensor_HK_TwoCompSys"/>
</dbReference>
<dbReference type="Gene3D" id="3.30.565.10">
    <property type="entry name" value="Histidine kinase-like ATPase, C-terminal domain"/>
    <property type="match status" value="1"/>
</dbReference>
<evidence type="ECO:0000259" key="6">
    <source>
        <dbReference type="Pfam" id="PF02518"/>
    </source>
</evidence>
<evidence type="ECO:0000256" key="5">
    <source>
        <dbReference type="SAM" id="Phobius"/>
    </source>
</evidence>
<keyword evidence="3" id="KW-0902">Two-component regulatory system</keyword>
<dbReference type="GO" id="GO:0000160">
    <property type="term" value="P:phosphorelay signal transduction system"/>
    <property type="evidence" value="ECO:0007669"/>
    <property type="project" value="UniProtKB-KW"/>
</dbReference>
<keyword evidence="9" id="KW-1185">Reference proteome</keyword>
<evidence type="ECO:0000256" key="2">
    <source>
        <dbReference type="ARBA" id="ARBA00022777"/>
    </source>
</evidence>
<gene>
    <name evidence="8" type="ORF">SAMN05443575_1146</name>
</gene>
<evidence type="ECO:0000256" key="1">
    <source>
        <dbReference type="ARBA" id="ARBA00022679"/>
    </source>
</evidence>
<feature type="domain" description="Phage shock protein PspC N-terminal" evidence="7">
    <location>
        <begin position="22"/>
        <end position="78"/>
    </location>
</feature>
<dbReference type="Proteomes" id="UP000186132">
    <property type="component" value="Unassembled WGS sequence"/>
</dbReference>
<evidence type="ECO:0000256" key="3">
    <source>
        <dbReference type="ARBA" id="ARBA00023012"/>
    </source>
</evidence>
<dbReference type="PANTHER" id="PTHR24421:SF61">
    <property type="entry name" value="OXYGEN SENSOR HISTIDINE KINASE NREB"/>
    <property type="match status" value="1"/>
</dbReference>
<feature type="transmembrane region" description="Helical" evidence="5">
    <location>
        <begin position="90"/>
        <end position="108"/>
    </location>
</feature>
<dbReference type="STRING" id="1206085.SAMN05443575_1146"/>
<feature type="region of interest" description="Disordered" evidence="4">
    <location>
        <begin position="1"/>
        <end position="22"/>
    </location>
</feature>
<feature type="transmembrane region" description="Helical" evidence="5">
    <location>
        <begin position="163"/>
        <end position="179"/>
    </location>
</feature>
<feature type="transmembrane region" description="Helical" evidence="5">
    <location>
        <begin position="57"/>
        <end position="78"/>
    </location>
</feature>
<evidence type="ECO:0000259" key="7">
    <source>
        <dbReference type="Pfam" id="PF04024"/>
    </source>
</evidence>
<feature type="transmembrane region" description="Helical" evidence="5">
    <location>
        <begin position="114"/>
        <end position="131"/>
    </location>
</feature>
<dbReference type="EMBL" id="FQVU01000002">
    <property type="protein sequence ID" value="SHG02015.1"/>
    <property type="molecule type" value="Genomic_DNA"/>
</dbReference>
<name>A0A1M5GE23_9ACTN</name>
<dbReference type="Pfam" id="PF04024">
    <property type="entry name" value="PspC"/>
    <property type="match status" value="1"/>
</dbReference>
<reference evidence="8 9" key="1">
    <citation type="submission" date="2016-11" db="EMBL/GenBank/DDBJ databases">
        <authorList>
            <person name="Jaros S."/>
            <person name="Januszkiewicz K."/>
            <person name="Wedrychowicz H."/>
        </authorList>
    </citation>
    <scope>NUCLEOTIDE SEQUENCE [LARGE SCALE GENOMIC DNA]</scope>
    <source>
        <strain evidence="8 9">DSM 45627</strain>
    </source>
</reference>
<feature type="compositionally biased region" description="Low complexity" evidence="4">
    <location>
        <begin position="11"/>
        <end position="22"/>
    </location>
</feature>
<dbReference type="SUPFAM" id="SSF55874">
    <property type="entry name" value="ATPase domain of HSP90 chaperone/DNA topoisomerase II/histidine kinase"/>
    <property type="match status" value="1"/>
</dbReference>
<protein>
    <submittedName>
        <fullName evidence="8">Phage shock protein C (PspC) family protein</fullName>
    </submittedName>
</protein>
<dbReference type="InterPro" id="IPR007168">
    <property type="entry name" value="Phageshock_PspC_N"/>
</dbReference>